<dbReference type="InterPro" id="IPR004119">
    <property type="entry name" value="EcKL"/>
</dbReference>
<reference evidence="2 3" key="1">
    <citation type="submission" date="2022-12" db="EMBL/GenBank/DDBJ databases">
        <title>Chromosome-level genome assembly of true bugs.</title>
        <authorList>
            <person name="Ma L."/>
            <person name="Li H."/>
        </authorList>
    </citation>
    <scope>NUCLEOTIDE SEQUENCE [LARGE SCALE GENOMIC DNA]</scope>
    <source>
        <strain evidence="2">Lab_2022b</strain>
    </source>
</reference>
<evidence type="ECO:0000313" key="2">
    <source>
        <dbReference type="EMBL" id="KAK9512717.1"/>
    </source>
</evidence>
<gene>
    <name evidence="2" type="ORF">O3M35_001082</name>
</gene>
<dbReference type="EMBL" id="JAPXFL010000001">
    <property type="protein sequence ID" value="KAK9512717.1"/>
    <property type="molecule type" value="Genomic_DNA"/>
</dbReference>
<dbReference type="PANTHER" id="PTHR11012:SF56">
    <property type="entry name" value="CHK KINASE-LIKE DOMAIN-CONTAINING PROTEIN-RELATED"/>
    <property type="match status" value="1"/>
</dbReference>
<comment type="caution">
    <text evidence="2">The sequence shown here is derived from an EMBL/GenBank/DDBJ whole genome shotgun (WGS) entry which is preliminary data.</text>
</comment>
<evidence type="ECO:0000313" key="3">
    <source>
        <dbReference type="Proteomes" id="UP001461498"/>
    </source>
</evidence>
<protein>
    <recommendedName>
        <fullName evidence="1">CHK kinase-like domain-containing protein</fullName>
    </recommendedName>
</protein>
<accession>A0AAW1DQZ0</accession>
<dbReference type="PANTHER" id="PTHR11012">
    <property type="entry name" value="PROTEIN KINASE-LIKE DOMAIN-CONTAINING"/>
    <property type="match status" value="1"/>
</dbReference>
<keyword evidence="3" id="KW-1185">Reference proteome</keyword>
<dbReference type="SMART" id="SM00587">
    <property type="entry name" value="CHK"/>
    <property type="match status" value="1"/>
</dbReference>
<dbReference type="InterPro" id="IPR011009">
    <property type="entry name" value="Kinase-like_dom_sf"/>
</dbReference>
<sequence>MSSTLSEDCKSENAWLETLLRKVAQENTVSRIIKVSKESIGVKGDNFSSCISRISLELLLHSGRKTKKTLIVKSPIDVTIPMPVFKLEAKIYDVILSEFNALMNEFQDPNDSFWCEMIGYQPYYTIVLEDLKAKNFLVANRRNFMDMNHTLLVLNTLGRLHGMSYVLLQRGLLNQNDLGVDLLSPDCPYAPRILEGGFHQLGSVIEECWPSEWKDIGEKFIKLSKVAMEKLKNIMDYPKDTFLVMNHGDCWTCNMMFKYSPYEESRPISVKFFDWPFANINSYILDILHFIHMCMRPDIRRQNLDTLYREYQKSLAKTLEFYGMPGVAPTLEQVYAEAKRAEYFAMFFSAVLMPASTSDVTESFYVDKVFTSCQAKECFNPEPFKSKKFMKFIEADIKQWLEEGFL</sequence>
<dbReference type="SUPFAM" id="SSF56112">
    <property type="entry name" value="Protein kinase-like (PK-like)"/>
    <property type="match status" value="1"/>
</dbReference>
<proteinExistence type="predicted"/>
<dbReference type="Gene3D" id="3.90.1200.10">
    <property type="match status" value="1"/>
</dbReference>
<name>A0AAW1DQZ0_9HEMI</name>
<dbReference type="AlphaFoldDB" id="A0AAW1DQZ0"/>
<dbReference type="Proteomes" id="UP001461498">
    <property type="component" value="Unassembled WGS sequence"/>
</dbReference>
<dbReference type="Pfam" id="PF02958">
    <property type="entry name" value="EcKL"/>
    <property type="match status" value="1"/>
</dbReference>
<dbReference type="InterPro" id="IPR015897">
    <property type="entry name" value="CHK_kinase-like"/>
</dbReference>
<evidence type="ECO:0000259" key="1">
    <source>
        <dbReference type="SMART" id="SM00587"/>
    </source>
</evidence>
<organism evidence="2 3">
    <name type="scientific">Rhynocoris fuscipes</name>
    <dbReference type="NCBI Taxonomy" id="488301"/>
    <lineage>
        <taxon>Eukaryota</taxon>
        <taxon>Metazoa</taxon>
        <taxon>Ecdysozoa</taxon>
        <taxon>Arthropoda</taxon>
        <taxon>Hexapoda</taxon>
        <taxon>Insecta</taxon>
        <taxon>Pterygota</taxon>
        <taxon>Neoptera</taxon>
        <taxon>Paraneoptera</taxon>
        <taxon>Hemiptera</taxon>
        <taxon>Heteroptera</taxon>
        <taxon>Panheteroptera</taxon>
        <taxon>Cimicomorpha</taxon>
        <taxon>Reduviidae</taxon>
        <taxon>Harpactorinae</taxon>
        <taxon>Harpactorini</taxon>
        <taxon>Rhynocoris</taxon>
    </lineage>
</organism>
<feature type="domain" description="CHK kinase-like" evidence="1">
    <location>
        <begin position="126"/>
        <end position="321"/>
    </location>
</feature>